<dbReference type="OrthoDB" id="6444409at2759"/>
<comment type="caution">
    <text evidence="1">The sequence shown here is derived from an EMBL/GenBank/DDBJ whole genome shotgun (WGS) entry which is preliminary data.</text>
</comment>
<evidence type="ECO:0000313" key="1">
    <source>
        <dbReference type="EMBL" id="GFR22580.1"/>
    </source>
</evidence>
<dbReference type="Proteomes" id="UP000887116">
    <property type="component" value="Unassembled WGS sequence"/>
</dbReference>
<evidence type="ECO:0000313" key="2">
    <source>
        <dbReference type="Proteomes" id="UP000887116"/>
    </source>
</evidence>
<reference evidence="1" key="1">
    <citation type="submission" date="2020-07" db="EMBL/GenBank/DDBJ databases">
        <title>Multicomponent nature underlies the extraordinary mechanical properties of spider dragline silk.</title>
        <authorList>
            <person name="Kono N."/>
            <person name="Nakamura H."/>
            <person name="Mori M."/>
            <person name="Yoshida Y."/>
            <person name="Ohtoshi R."/>
            <person name="Malay A.D."/>
            <person name="Moran D.A.P."/>
            <person name="Tomita M."/>
            <person name="Numata K."/>
            <person name="Arakawa K."/>
        </authorList>
    </citation>
    <scope>NUCLEOTIDE SEQUENCE</scope>
</reference>
<dbReference type="EMBL" id="BMAO01018312">
    <property type="protein sequence ID" value="GFR22580.1"/>
    <property type="molecule type" value="Genomic_DNA"/>
</dbReference>
<dbReference type="AlphaFoldDB" id="A0A8X6HI20"/>
<sequence length="86" mass="10454">MLLTEPSIDVKVPFPFYLQVNTNDPREGHRGRPKRLGIMNKLIWKTYTFFRNTPMKVPQRRVQIPEYIFRVCEQVKEWLLFYQVPN</sequence>
<name>A0A8X6HI20_TRICU</name>
<organism evidence="1 2">
    <name type="scientific">Trichonephila clavata</name>
    <name type="common">Joro spider</name>
    <name type="synonym">Nephila clavata</name>
    <dbReference type="NCBI Taxonomy" id="2740835"/>
    <lineage>
        <taxon>Eukaryota</taxon>
        <taxon>Metazoa</taxon>
        <taxon>Ecdysozoa</taxon>
        <taxon>Arthropoda</taxon>
        <taxon>Chelicerata</taxon>
        <taxon>Arachnida</taxon>
        <taxon>Araneae</taxon>
        <taxon>Araneomorphae</taxon>
        <taxon>Entelegynae</taxon>
        <taxon>Araneoidea</taxon>
        <taxon>Nephilidae</taxon>
        <taxon>Trichonephila</taxon>
    </lineage>
</organism>
<gene>
    <name evidence="1" type="ORF">TNCT_610031</name>
</gene>
<keyword evidence="2" id="KW-1185">Reference proteome</keyword>
<protein>
    <submittedName>
        <fullName evidence="1">Uncharacterized protein</fullName>
    </submittedName>
</protein>
<proteinExistence type="predicted"/>
<accession>A0A8X6HI20</accession>